<proteinExistence type="predicted"/>
<dbReference type="STRING" id="1727163.AO498_00465"/>
<dbReference type="SUPFAM" id="SSF103473">
    <property type="entry name" value="MFS general substrate transporter"/>
    <property type="match status" value="1"/>
</dbReference>
<evidence type="ECO:0000256" key="5">
    <source>
        <dbReference type="ARBA" id="ARBA00022989"/>
    </source>
</evidence>
<feature type="domain" description="Major facilitator superfamily (MFS) profile" evidence="8">
    <location>
        <begin position="202"/>
        <end position="408"/>
    </location>
</feature>
<feature type="transmembrane region" description="Helical" evidence="7">
    <location>
        <begin position="217"/>
        <end position="235"/>
    </location>
</feature>
<keyword evidence="5 7" id="KW-1133">Transmembrane helix</keyword>
<evidence type="ECO:0000256" key="6">
    <source>
        <dbReference type="ARBA" id="ARBA00023136"/>
    </source>
</evidence>
<keyword evidence="3" id="KW-1003">Cell membrane</keyword>
<protein>
    <submittedName>
        <fullName evidence="9">MFS transporter</fullName>
    </submittedName>
</protein>
<dbReference type="CDD" id="cd06177">
    <property type="entry name" value="MFS_NHS"/>
    <property type="match status" value="1"/>
</dbReference>
<dbReference type="Gene3D" id="1.20.1250.20">
    <property type="entry name" value="MFS general substrate transporter like domains"/>
    <property type="match status" value="2"/>
</dbReference>
<dbReference type="Proteomes" id="UP000073816">
    <property type="component" value="Chromosome"/>
</dbReference>
<feature type="transmembrane region" description="Helical" evidence="7">
    <location>
        <begin position="255"/>
        <end position="273"/>
    </location>
</feature>
<feature type="transmembrane region" description="Helical" evidence="7">
    <location>
        <begin position="381"/>
        <end position="399"/>
    </location>
</feature>
<evidence type="ECO:0000313" key="10">
    <source>
        <dbReference type="Proteomes" id="UP000073816"/>
    </source>
</evidence>
<keyword evidence="2" id="KW-0813">Transport</keyword>
<dbReference type="RefSeq" id="WP_067542191.1">
    <property type="nucleotide sequence ID" value="NZ_CP012836.1"/>
</dbReference>
<dbReference type="EMBL" id="CP012836">
    <property type="protein sequence ID" value="AMQ54843.1"/>
    <property type="molecule type" value="Genomic_DNA"/>
</dbReference>
<evidence type="ECO:0000259" key="8">
    <source>
        <dbReference type="PROSITE" id="PS50850"/>
    </source>
</evidence>
<dbReference type="Pfam" id="PF03825">
    <property type="entry name" value="Nuc_H_symport"/>
    <property type="match status" value="1"/>
</dbReference>
<keyword evidence="6 7" id="KW-0472">Membrane</keyword>
<feature type="transmembrane region" description="Helical" evidence="7">
    <location>
        <begin position="344"/>
        <end position="361"/>
    </location>
</feature>
<feature type="transmembrane region" description="Helical" evidence="7">
    <location>
        <begin position="304"/>
        <end position="323"/>
    </location>
</feature>
<feature type="transmembrane region" description="Helical" evidence="7">
    <location>
        <begin position="97"/>
        <end position="120"/>
    </location>
</feature>
<dbReference type="InterPro" id="IPR036259">
    <property type="entry name" value="MFS_trans_sf"/>
</dbReference>
<dbReference type="GO" id="GO:0015212">
    <property type="term" value="F:cytidine transmembrane transporter activity"/>
    <property type="evidence" value="ECO:0007669"/>
    <property type="project" value="TreeGrafter"/>
</dbReference>
<dbReference type="GO" id="GO:0005886">
    <property type="term" value="C:plasma membrane"/>
    <property type="evidence" value="ECO:0007669"/>
    <property type="project" value="UniProtKB-SubCell"/>
</dbReference>
<feature type="transmembrane region" description="Helical" evidence="7">
    <location>
        <begin position="44"/>
        <end position="64"/>
    </location>
</feature>
<dbReference type="KEGG" id="alm:AO498_00465"/>
<dbReference type="GO" id="GO:0015213">
    <property type="term" value="F:uridine transmembrane transporter activity"/>
    <property type="evidence" value="ECO:0007669"/>
    <property type="project" value="TreeGrafter"/>
</dbReference>
<evidence type="ECO:0000256" key="7">
    <source>
        <dbReference type="SAM" id="Phobius"/>
    </source>
</evidence>
<evidence type="ECO:0000256" key="2">
    <source>
        <dbReference type="ARBA" id="ARBA00022448"/>
    </source>
</evidence>
<feature type="transmembrane region" description="Helical" evidence="7">
    <location>
        <begin position="132"/>
        <end position="153"/>
    </location>
</feature>
<comment type="subcellular location">
    <subcellularLocation>
        <location evidence="1">Cell membrane</location>
        <topology evidence="1">Multi-pass membrane protein</topology>
    </subcellularLocation>
</comment>
<dbReference type="AlphaFoldDB" id="A0A142EI88"/>
<dbReference type="PANTHER" id="PTHR23522">
    <property type="entry name" value="BLL5896 PROTEIN"/>
    <property type="match status" value="1"/>
</dbReference>
<dbReference type="PATRIC" id="fig|1727163.4.peg.95"/>
<feature type="transmembrane region" description="Helical" evidence="7">
    <location>
        <begin position="280"/>
        <end position="298"/>
    </location>
</feature>
<keyword evidence="4 7" id="KW-0812">Transmembrane</keyword>
<name>A0A142EI88_9BACT</name>
<evidence type="ECO:0000256" key="3">
    <source>
        <dbReference type="ARBA" id="ARBA00022475"/>
    </source>
</evidence>
<reference evidence="10" key="1">
    <citation type="submission" date="2015-09" db="EMBL/GenBank/DDBJ databases">
        <title>Complete sequence of Algoriphagus sp. M8-2.</title>
        <authorList>
            <person name="Shintani M."/>
        </authorList>
    </citation>
    <scope>NUCLEOTIDE SEQUENCE [LARGE SCALE GENOMIC DNA]</scope>
    <source>
        <strain evidence="10">M8-2</strain>
    </source>
</reference>
<dbReference type="InterPro" id="IPR004740">
    <property type="entry name" value="Nuc_H_symport"/>
</dbReference>
<feature type="transmembrane region" description="Helical" evidence="7">
    <location>
        <begin position="12"/>
        <end position="32"/>
    </location>
</feature>
<organism evidence="9 10">
    <name type="scientific">Algoriphagus sanaruensis</name>
    <dbReference type="NCBI Taxonomy" id="1727163"/>
    <lineage>
        <taxon>Bacteria</taxon>
        <taxon>Pseudomonadati</taxon>
        <taxon>Bacteroidota</taxon>
        <taxon>Cytophagia</taxon>
        <taxon>Cytophagales</taxon>
        <taxon>Cyclobacteriaceae</taxon>
        <taxon>Algoriphagus</taxon>
    </lineage>
</organism>
<gene>
    <name evidence="9" type="ORF">AO498_00465</name>
</gene>
<accession>A0A142EI88</accession>
<sequence>MNLQLKLRLSSMMFLEFFVWGSWYVTMGTFLGTNLQARDQDISLAFSTQSFGAIIAPFIVGLIADRYFHAQKILGVIHLLGAGLMFLLYNSSDFSEFFPLIFIYMILFMPTLALVNSISFNQMKNPEKEFSVIRVWGTIGWIAAGMLISFLAWDSQEGMADGLLRNTWIMASMVSLGLGLYSFTLPSTPPRASSNEKFTLSNALGLDALSLLKHKNYAIFFLSSILICIPLAFYYQNASPFLTEIGLENSTGKMALGQVSEVAFMLALPIFFSRFGLKKTLIVAMLAWAVRYFFFAFGNAQDGVWMLLVGILLHGICYDFFFVSGQIYTDSHAGEKYKSSAQGLITLATYGIGMLIGFWAAGQISNFYLDSAGSHDWKSIWMIPSGISVLVLLFFISFFKSEKTELKP</sequence>
<evidence type="ECO:0000256" key="4">
    <source>
        <dbReference type="ARBA" id="ARBA00022692"/>
    </source>
</evidence>
<evidence type="ECO:0000256" key="1">
    <source>
        <dbReference type="ARBA" id="ARBA00004651"/>
    </source>
</evidence>
<reference evidence="9 10" key="2">
    <citation type="journal article" date="2016" name="Genome Announc.">
        <title>Complete Genome Sequence of Algoriphagus sp. Strain M8-2, Isolated from a Brackish Lake.</title>
        <authorList>
            <person name="Muraguchi Y."/>
            <person name="Kushimoto K."/>
            <person name="Ohtsubo Y."/>
            <person name="Suzuki T."/>
            <person name="Dohra H."/>
            <person name="Kimbara K."/>
            <person name="Shintani M."/>
        </authorList>
    </citation>
    <scope>NUCLEOTIDE SEQUENCE [LARGE SCALE GENOMIC DNA]</scope>
    <source>
        <strain evidence="9 10">M8-2</strain>
    </source>
</reference>
<feature type="transmembrane region" description="Helical" evidence="7">
    <location>
        <begin position="73"/>
        <end position="91"/>
    </location>
</feature>
<dbReference type="PROSITE" id="PS50850">
    <property type="entry name" value="MFS"/>
    <property type="match status" value="1"/>
</dbReference>
<evidence type="ECO:0000313" key="9">
    <source>
        <dbReference type="EMBL" id="AMQ54843.1"/>
    </source>
</evidence>
<dbReference type="InterPro" id="IPR020846">
    <property type="entry name" value="MFS_dom"/>
</dbReference>
<keyword evidence="10" id="KW-1185">Reference proteome</keyword>
<dbReference type="OrthoDB" id="9783013at2"/>
<feature type="transmembrane region" description="Helical" evidence="7">
    <location>
        <begin position="165"/>
        <end position="183"/>
    </location>
</feature>
<dbReference type="PANTHER" id="PTHR23522:SF4">
    <property type="entry name" value="NUCLEOSIDE PERMEASE NUPG-RELATED"/>
    <property type="match status" value="1"/>
</dbReference>